<evidence type="ECO:0000313" key="1">
    <source>
        <dbReference type="Proteomes" id="UP000050792"/>
    </source>
</evidence>
<accession>A0AA85FP43</accession>
<sequence>MVEGINFTVYMDHKPLTKSLSAKQDNYSPRQIRQLELSSQFTSEIRYIKDQENEVADALPRTTINALTTNRIDYHGLLKLQETDIELNKLRSDDRTSLVFEDVSSVTQKYYVICQQADGVHPFQNHYDGRYLKVCTTYRIRE</sequence>
<evidence type="ECO:0008006" key="3">
    <source>
        <dbReference type="Google" id="ProtNLM"/>
    </source>
</evidence>
<protein>
    <recommendedName>
        <fullName evidence="3">Reverse transcriptase RNase H-like domain-containing protein</fullName>
    </recommendedName>
</protein>
<keyword evidence="1" id="KW-1185">Reference proteome</keyword>
<name>A0AA85FP43_9TREM</name>
<reference evidence="2" key="2">
    <citation type="submission" date="2023-11" db="UniProtKB">
        <authorList>
            <consortium name="WormBaseParasite"/>
        </authorList>
    </citation>
    <scope>IDENTIFICATION</scope>
</reference>
<dbReference type="Proteomes" id="UP000050792">
    <property type="component" value="Unassembled WGS sequence"/>
</dbReference>
<proteinExistence type="predicted"/>
<evidence type="ECO:0000313" key="2">
    <source>
        <dbReference type="WBParaSite" id="SRDH1_60170.1"/>
    </source>
</evidence>
<organism evidence="1 2">
    <name type="scientific">Schistosoma rodhaini</name>
    <dbReference type="NCBI Taxonomy" id="6188"/>
    <lineage>
        <taxon>Eukaryota</taxon>
        <taxon>Metazoa</taxon>
        <taxon>Spiralia</taxon>
        <taxon>Lophotrochozoa</taxon>
        <taxon>Platyhelminthes</taxon>
        <taxon>Trematoda</taxon>
        <taxon>Digenea</taxon>
        <taxon>Strigeidida</taxon>
        <taxon>Schistosomatoidea</taxon>
        <taxon>Schistosomatidae</taxon>
        <taxon>Schistosoma</taxon>
    </lineage>
</organism>
<dbReference type="AlphaFoldDB" id="A0AA85FP43"/>
<reference evidence="1" key="1">
    <citation type="submission" date="2022-06" db="EMBL/GenBank/DDBJ databases">
        <authorList>
            <person name="Berger JAMES D."/>
            <person name="Berger JAMES D."/>
        </authorList>
    </citation>
    <scope>NUCLEOTIDE SEQUENCE [LARGE SCALE GENOMIC DNA]</scope>
</reference>
<dbReference type="WBParaSite" id="SRDH1_60170.1">
    <property type="protein sequence ID" value="SRDH1_60170.1"/>
    <property type="gene ID" value="SRDH1_60170"/>
</dbReference>